<protein>
    <submittedName>
        <fullName evidence="2">Serine/threonine protein phosphatase</fullName>
    </submittedName>
</protein>
<dbReference type="InterPro" id="IPR050126">
    <property type="entry name" value="Ap4A_hydrolase"/>
</dbReference>
<evidence type="ECO:0000259" key="1">
    <source>
        <dbReference type="Pfam" id="PF00149"/>
    </source>
</evidence>
<dbReference type="Pfam" id="PF00149">
    <property type="entry name" value="Metallophos"/>
    <property type="match status" value="1"/>
</dbReference>
<comment type="caution">
    <text evidence="2">The sequence shown here is derived from an EMBL/GenBank/DDBJ whole genome shotgun (WGS) entry which is preliminary data.</text>
</comment>
<dbReference type="PANTHER" id="PTHR42850:SF4">
    <property type="entry name" value="ZINC-DEPENDENT ENDOPOLYPHOSPHATASE"/>
    <property type="match status" value="1"/>
</dbReference>
<feature type="domain" description="Calcineurin-like phosphoesterase" evidence="1">
    <location>
        <begin position="25"/>
        <end position="213"/>
    </location>
</feature>
<dbReference type="Gene3D" id="3.60.21.10">
    <property type="match status" value="1"/>
</dbReference>
<evidence type="ECO:0000313" key="2">
    <source>
        <dbReference type="EMBL" id="MCW3797074.1"/>
    </source>
</evidence>
<sequence length="264" mass="29330">MSGMLRRWRRSRQAERRGVEGYRAYGIGDVHGRLDLLVELLDRIREDHAARGDTAELLLVFLGDLIDRGPDSSGVVELVRTGPIPGARTVALAGNHEEVLLRLLGGERGLLAQWLSFGGDACLASYGADPRLFEGLPESEGLAELQRLIPPEHRDFLASLADTFRFGDYLFVHAGLRPGTALHNQSPRDLRWIRQPFLDDPRDHGMTVVHGHTITEEVDIRTHRIGIDTGAYRSGVLTALAIEGDQHWLIQQRASSEQGGKEVR</sequence>
<dbReference type="Proteomes" id="UP001526246">
    <property type="component" value="Unassembled WGS sequence"/>
</dbReference>
<proteinExistence type="predicted"/>
<dbReference type="InterPro" id="IPR029052">
    <property type="entry name" value="Metallo-depent_PP-like"/>
</dbReference>
<dbReference type="CDD" id="cd00144">
    <property type="entry name" value="MPP_PPP_family"/>
    <property type="match status" value="1"/>
</dbReference>
<gene>
    <name evidence="2" type="ORF">OMW55_04545</name>
</gene>
<reference evidence="2 3" key="1">
    <citation type="submission" date="2022-10" db="EMBL/GenBank/DDBJ databases">
        <title>Sphingomonas sp.</title>
        <authorList>
            <person name="Jin C."/>
        </authorList>
    </citation>
    <scope>NUCLEOTIDE SEQUENCE [LARGE SCALE GENOMIC DNA]</scope>
    <source>
        <strain evidence="2 3">BN140010</strain>
    </source>
</reference>
<name>A0ABT3JDU2_9SPHN</name>
<accession>A0ABT3JDU2</accession>
<dbReference type="EMBL" id="JAPDOB010000001">
    <property type="protein sequence ID" value="MCW3797074.1"/>
    <property type="molecule type" value="Genomic_DNA"/>
</dbReference>
<organism evidence="2 3">
    <name type="scientific">Sphingomonas arvum</name>
    <dbReference type="NCBI Taxonomy" id="2992113"/>
    <lineage>
        <taxon>Bacteria</taxon>
        <taxon>Pseudomonadati</taxon>
        <taxon>Pseudomonadota</taxon>
        <taxon>Alphaproteobacteria</taxon>
        <taxon>Sphingomonadales</taxon>
        <taxon>Sphingomonadaceae</taxon>
        <taxon>Sphingomonas</taxon>
    </lineage>
</organism>
<evidence type="ECO:0000313" key="3">
    <source>
        <dbReference type="Proteomes" id="UP001526246"/>
    </source>
</evidence>
<dbReference type="SUPFAM" id="SSF56300">
    <property type="entry name" value="Metallo-dependent phosphatases"/>
    <property type="match status" value="1"/>
</dbReference>
<keyword evidence="3" id="KW-1185">Reference proteome</keyword>
<dbReference type="InterPro" id="IPR004843">
    <property type="entry name" value="Calcineurin-like_PHP"/>
</dbReference>
<dbReference type="PANTHER" id="PTHR42850">
    <property type="entry name" value="METALLOPHOSPHOESTERASE"/>
    <property type="match status" value="1"/>
</dbReference>
<dbReference type="RefSeq" id="WP_264881165.1">
    <property type="nucleotide sequence ID" value="NZ_JAPDOB010000001.1"/>
</dbReference>